<dbReference type="SMART" id="SM00636">
    <property type="entry name" value="Glyco_18"/>
    <property type="match status" value="1"/>
</dbReference>
<dbReference type="PROSITE" id="PS51272">
    <property type="entry name" value="SLH"/>
    <property type="match status" value="3"/>
</dbReference>
<keyword evidence="1" id="KW-0732">Signal</keyword>
<keyword evidence="5" id="KW-1185">Reference proteome</keyword>
<sequence length="534" mass="59350">MKKYILSLCLLLSLTSLLSPVQASALQAPSQTAFHDISASFAKDAIDRLAKRGIVSGDGTGAFLPRKPVTRAEFTAMIARMLKLKPVQNDVSAFRDVSKSAWYYGWIHTGLNLSIVQGNGFMFYPNAPITRQEAAVIVTRAMKQNDVYHGNTAGRYLDAVSIAKWAWDAVGTATDTGWLQGSKGQFRPQDAITREETAKLLDRVLQSGNVKTSVDRQVPANIHMGWLYNGTTKEYISYAKRAGLNVLVPRWYYMESNGKVSDHTDQALLTWARSNGRQVWAMVGNRGNAEGTHSVLSSAQNRKSVVESIAANVSKYQLDGINIDFENVMPQDRQNLTAFITQLSAEMKRLGAKLSIDVSPDLNTDWTAAFDYAALGRQVDYVVLMSYDQHWGGSPKAGSVSSLPWSESALNKLVNQVTAKKSIIAYPLYTRDWQLASSVSSQDISLIEQGHRIRLHKASLAWNADVAQYEAAYTIGGVRHRIWTEEARSLSMKHLMAAKYQIAGYAYWYPGAETTDVWQAINNAERYASYSFRI</sequence>
<accession>A0A163E358</accession>
<dbReference type="SUPFAM" id="SSF51445">
    <property type="entry name" value="(Trans)glycosidases"/>
    <property type="match status" value="1"/>
</dbReference>
<dbReference type="PANTHER" id="PTHR46066:SF2">
    <property type="entry name" value="CHITINASE DOMAIN-CONTAINING PROTEIN 1"/>
    <property type="match status" value="1"/>
</dbReference>
<dbReference type="InterPro" id="IPR017853">
    <property type="entry name" value="GH"/>
</dbReference>
<protein>
    <submittedName>
        <fullName evidence="4">Glycoside hydrolase</fullName>
    </submittedName>
</protein>
<evidence type="ECO:0000259" key="2">
    <source>
        <dbReference type="PROSITE" id="PS51272"/>
    </source>
</evidence>
<organism evidence="4 5">
    <name type="scientific">Paenibacillus glucanolyticus</name>
    <dbReference type="NCBI Taxonomy" id="59843"/>
    <lineage>
        <taxon>Bacteria</taxon>
        <taxon>Bacillati</taxon>
        <taxon>Bacillota</taxon>
        <taxon>Bacilli</taxon>
        <taxon>Bacillales</taxon>
        <taxon>Paenibacillaceae</taxon>
        <taxon>Paenibacillus</taxon>
    </lineage>
</organism>
<dbReference type="GeneID" id="97554931"/>
<dbReference type="InterPro" id="IPR001223">
    <property type="entry name" value="Glyco_hydro18_cat"/>
</dbReference>
<dbReference type="InterPro" id="IPR011583">
    <property type="entry name" value="Chitinase_II/V-like_cat"/>
</dbReference>
<evidence type="ECO:0000259" key="3">
    <source>
        <dbReference type="PROSITE" id="PS51910"/>
    </source>
</evidence>
<dbReference type="Pfam" id="PF00395">
    <property type="entry name" value="SLH"/>
    <property type="match status" value="3"/>
</dbReference>
<dbReference type="GO" id="GO:0008061">
    <property type="term" value="F:chitin binding"/>
    <property type="evidence" value="ECO:0007669"/>
    <property type="project" value="InterPro"/>
</dbReference>
<feature type="domain" description="SLH" evidence="2">
    <location>
        <begin position="93"/>
        <end position="152"/>
    </location>
</feature>
<dbReference type="PANTHER" id="PTHR46066">
    <property type="entry name" value="CHITINASE DOMAIN-CONTAINING PROTEIN 1 FAMILY MEMBER"/>
    <property type="match status" value="1"/>
</dbReference>
<evidence type="ECO:0000313" key="4">
    <source>
        <dbReference type="EMBL" id="KZS43575.1"/>
    </source>
</evidence>
<feature type="domain" description="SLH" evidence="2">
    <location>
        <begin position="153"/>
        <end position="215"/>
    </location>
</feature>
<evidence type="ECO:0000313" key="5">
    <source>
        <dbReference type="Proteomes" id="UP000076796"/>
    </source>
</evidence>
<dbReference type="Gene3D" id="3.20.20.80">
    <property type="entry name" value="Glycosidases"/>
    <property type="match status" value="1"/>
</dbReference>
<dbReference type="InterPro" id="IPR029070">
    <property type="entry name" value="Chitinase_insertion_sf"/>
</dbReference>
<dbReference type="STRING" id="59843.A3958_24810"/>
<evidence type="ECO:0000256" key="1">
    <source>
        <dbReference type="SAM" id="SignalP"/>
    </source>
</evidence>
<dbReference type="PROSITE" id="PS51910">
    <property type="entry name" value="GH18_2"/>
    <property type="match status" value="1"/>
</dbReference>
<dbReference type="GO" id="GO:0016787">
    <property type="term" value="F:hydrolase activity"/>
    <property type="evidence" value="ECO:0007669"/>
    <property type="project" value="UniProtKB-KW"/>
</dbReference>
<dbReference type="Proteomes" id="UP000076796">
    <property type="component" value="Unassembled WGS sequence"/>
</dbReference>
<keyword evidence="4" id="KW-0378">Hydrolase</keyword>
<feature type="signal peptide" evidence="1">
    <location>
        <begin position="1"/>
        <end position="25"/>
    </location>
</feature>
<name>A0A163E358_9BACL</name>
<gene>
    <name evidence="4" type="ORF">AWU65_26085</name>
</gene>
<dbReference type="InterPro" id="IPR001119">
    <property type="entry name" value="SLH_dom"/>
</dbReference>
<feature type="chain" id="PRO_5007842421" evidence="1">
    <location>
        <begin position="26"/>
        <end position="534"/>
    </location>
</feature>
<feature type="domain" description="GH18" evidence="3">
    <location>
        <begin position="220"/>
        <end position="528"/>
    </location>
</feature>
<dbReference type="Pfam" id="PF00704">
    <property type="entry name" value="Glyco_hydro_18"/>
    <property type="match status" value="1"/>
</dbReference>
<reference evidence="4" key="1">
    <citation type="journal article" date="2016" name="Genome Announc.">
        <title>Draft genomes of two strains of Paenibacillus glucanolyticus with capability to degrade lignocellulose.</title>
        <authorList>
            <person name="Mathews S.L."/>
            <person name="Pawlak J."/>
            <person name="Grunden A.M."/>
        </authorList>
    </citation>
    <scope>NUCLEOTIDE SEQUENCE [LARGE SCALE GENOMIC DNA]</scope>
    <source>
        <strain evidence="4">SLM1</strain>
    </source>
</reference>
<dbReference type="RefSeq" id="WP_063479960.1">
    <property type="nucleotide sequence ID" value="NZ_CP147845.1"/>
</dbReference>
<dbReference type="EMBL" id="LWMH01000002">
    <property type="protein sequence ID" value="KZS43575.1"/>
    <property type="molecule type" value="Genomic_DNA"/>
</dbReference>
<dbReference type="OrthoDB" id="9775889at2"/>
<feature type="domain" description="SLH" evidence="2">
    <location>
        <begin position="29"/>
        <end position="92"/>
    </location>
</feature>
<dbReference type="GO" id="GO:0005975">
    <property type="term" value="P:carbohydrate metabolic process"/>
    <property type="evidence" value="ECO:0007669"/>
    <property type="project" value="InterPro"/>
</dbReference>
<proteinExistence type="predicted"/>
<dbReference type="AlphaFoldDB" id="A0A163E358"/>
<dbReference type="Gene3D" id="3.10.50.10">
    <property type="match status" value="1"/>
</dbReference>
<comment type="caution">
    <text evidence="4">The sequence shown here is derived from an EMBL/GenBank/DDBJ whole genome shotgun (WGS) entry which is preliminary data.</text>
</comment>